<proteinExistence type="predicted"/>
<dbReference type="PANTHER" id="PTHR47691">
    <property type="entry name" value="REGULATOR-RELATED"/>
    <property type="match status" value="1"/>
</dbReference>
<dbReference type="Proteomes" id="UP001597024">
    <property type="component" value="Unassembled WGS sequence"/>
</dbReference>
<feature type="non-terminal residue" evidence="2">
    <location>
        <position position="1"/>
    </location>
</feature>
<name>A0ABW3E1W9_9ACTN</name>
<organism evidence="2 3">
    <name type="scientific">Streptosporangium algeriense</name>
    <dbReference type="NCBI Taxonomy" id="1682748"/>
    <lineage>
        <taxon>Bacteria</taxon>
        <taxon>Bacillati</taxon>
        <taxon>Actinomycetota</taxon>
        <taxon>Actinomycetes</taxon>
        <taxon>Streptosporangiales</taxon>
        <taxon>Streptosporangiaceae</taxon>
        <taxon>Streptosporangium</taxon>
    </lineage>
</organism>
<keyword evidence="3" id="KW-1185">Reference proteome</keyword>
<gene>
    <name evidence="2" type="ORF">ACFQ08_36605</name>
</gene>
<reference evidence="3" key="1">
    <citation type="journal article" date="2019" name="Int. J. Syst. Evol. Microbiol.">
        <title>The Global Catalogue of Microorganisms (GCM) 10K type strain sequencing project: providing services to taxonomists for standard genome sequencing and annotation.</title>
        <authorList>
            <consortium name="The Broad Institute Genomics Platform"/>
            <consortium name="The Broad Institute Genome Sequencing Center for Infectious Disease"/>
            <person name="Wu L."/>
            <person name="Ma J."/>
        </authorList>
    </citation>
    <scope>NUCLEOTIDE SEQUENCE [LARGE SCALE GENOMIC DNA]</scope>
    <source>
        <strain evidence="3">CCUG 62974</strain>
    </source>
</reference>
<feature type="domain" description="Winged helix-turn-helix" evidence="1">
    <location>
        <begin position="81"/>
        <end position="144"/>
    </location>
</feature>
<keyword evidence="2" id="KW-0067">ATP-binding</keyword>
<comment type="caution">
    <text evidence="2">The sequence shown here is derived from an EMBL/GenBank/DDBJ whole genome shotgun (WGS) entry which is preliminary data.</text>
</comment>
<dbReference type="PANTHER" id="PTHR47691:SF3">
    <property type="entry name" value="HTH-TYPE TRANSCRIPTIONAL REGULATOR RV0890C-RELATED"/>
    <property type="match status" value="1"/>
</dbReference>
<dbReference type="Pfam" id="PF25872">
    <property type="entry name" value="HTH_77"/>
    <property type="match status" value="1"/>
</dbReference>
<feature type="non-terminal residue" evidence="2">
    <location>
        <position position="352"/>
    </location>
</feature>
<protein>
    <submittedName>
        <fullName evidence="2">ATP-binding protein</fullName>
    </submittedName>
</protein>
<dbReference type="GO" id="GO:0005524">
    <property type="term" value="F:ATP binding"/>
    <property type="evidence" value="ECO:0007669"/>
    <property type="project" value="UniProtKB-KW"/>
</dbReference>
<dbReference type="InterPro" id="IPR058852">
    <property type="entry name" value="HTH_77"/>
</dbReference>
<evidence type="ECO:0000313" key="2">
    <source>
        <dbReference type="EMBL" id="MFD0890096.1"/>
    </source>
</evidence>
<evidence type="ECO:0000313" key="3">
    <source>
        <dbReference type="Proteomes" id="UP001597024"/>
    </source>
</evidence>
<keyword evidence="2" id="KW-0547">Nucleotide-binding</keyword>
<evidence type="ECO:0000259" key="1">
    <source>
        <dbReference type="Pfam" id="PF25872"/>
    </source>
</evidence>
<dbReference type="EMBL" id="JBHTHX010002215">
    <property type="protein sequence ID" value="MFD0890096.1"/>
    <property type="molecule type" value="Genomic_DNA"/>
</dbReference>
<accession>A0ABW3E1W9</accession>
<sequence>TAARPGVRLDEEEVREIVTRLDGLPLAIELAAAKTRMMSVEEIRRRLTDRFALLRGGNRSAPDRHQTLLAVIDWSWNLLGERERRALSRLSLFGDGFTLEASEHMLGSDAVQAVDALVEQSLLSVRETAYGLRYRMLETVREFGLMRLAEAGDEARARAAQRSWAVEYGVRHIGYLFSPRQFEAVDALSAEEGNLADLLRRALNEGDHGTVMRLMASVGALWSIRGDHPRIIVLHEALVQTLTGWVPPPELEEATRAAVLIMLMNMMGMTDRVLRDLLAHLPKRDSPDRRLAAMTRVVLAGKPPIGEQVIQRLTELSLSSDHDLALMAGQALAHALENAGNAEAARAVAERV</sequence>